<dbReference type="Proteomes" id="UP000035681">
    <property type="component" value="Unplaced"/>
</dbReference>
<keyword evidence="1" id="KW-0175">Coiled coil</keyword>
<dbReference type="AlphaFoldDB" id="A0A0K0DZ58"/>
<accession>A0A0K0DZ58</accession>
<evidence type="ECO:0000313" key="4">
    <source>
        <dbReference type="WBParaSite" id="TCONS_00007604.p1"/>
    </source>
</evidence>
<dbReference type="WBParaSite" id="TCONS_00007604.p1">
    <property type="protein sequence ID" value="TCONS_00007604.p1"/>
    <property type="gene ID" value="XLOC_005636"/>
</dbReference>
<proteinExistence type="predicted"/>
<reference evidence="3" key="1">
    <citation type="submission" date="2015-08" db="UniProtKB">
        <authorList>
            <consortium name="WormBaseParasite"/>
        </authorList>
    </citation>
    <scope>IDENTIFICATION</scope>
</reference>
<evidence type="ECO:0000313" key="2">
    <source>
        <dbReference type="Proteomes" id="UP000035681"/>
    </source>
</evidence>
<sequence>MSKDLSDVIELKRLYDVDSKSSKCKKDNNLVVIEWYKRKDELLENISMEKNINEIQMFELEQERSLALRLKEIELKKSEEHLKAQEYLKDVQKIKDKIIENTNLGENYTKACDKLKSAVQDLVNDVDTFESNNTFKKSRNKCQQLKEEIKMYVDGKKEKKNELMKLSLEYLHPSNWKKNLINLVILRKKKLLQQTGLKIVKENNKLIKDNNISENRRQKIQHVTQKIFDDLRAFDKTFKTGDLISYME</sequence>
<evidence type="ECO:0000313" key="3">
    <source>
        <dbReference type="WBParaSite" id="SSTP_0000252200.1"/>
    </source>
</evidence>
<protein>
    <submittedName>
        <fullName evidence="3 4">Uncharacterized protein</fullName>
    </submittedName>
</protein>
<name>A0A0K0DZ58_STRER</name>
<feature type="coiled-coil region" evidence="1">
    <location>
        <begin position="112"/>
        <end position="162"/>
    </location>
</feature>
<evidence type="ECO:0000256" key="1">
    <source>
        <dbReference type="SAM" id="Coils"/>
    </source>
</evidence>
<keyword evidence="2" id="KW-1185">Reference proteome</keyword>
<organism evidence="3">
    <name type="scientific">Strongyloides stercoralis</name>
    <name type="common">Threadworm</name>
    <dbReference type="NCBI Taxonomy" id="6248"/>
    <lineage>
        <taxon>Eukaryota</taxon>
        <taxon>Metazoa</taxon>
        <taxon>Ecdysozoa</taxon>
        <taxon>Nematoda</taxon>
        <taxon>Chromadorea</taxon>
        <taxon>Rhabditida</taxon>
        <taxon>Tylenchina</taxon>
        <taxon>Panagrolaimomorpha</taxon>
        <taxon>Strongyloidoidea</taxon>
        <taxon>Strongyloididae</taxon>
        <taxon>Strongyloides</taxon>
    </lineage>
</organism>
<dbReference type="WBParaSite" id="SSTP_0000252200.1">
    <property type="protein sequence ID" value="SSTP_0000252200.1"/>
    <property type="gene ID" value="SSTP_0000252200"/>
</dbReference>